<feature type="compositionally biased region" description="Polar residues" evidence="1">
    <location>
        <begin position="7"/>
        <end position="21"/>
    </location>
</feature>
<dbReference type="Proteomes" id="UP000324222">
    <property type="component" value="Unassembled WGS sequence"/>
</dbReference>
<name>A0A5B7FA71_PORTR</name>
<sequence>MKGKMNDLTSSSQKQVTSAQQGLSGAERTGGGGRAGCWQSQDKGLKQHRRNKSRRSRGGNDTHFKANEMEIKASERTMSTVQAKESHTLQEEAGRLERAQEELSGKVQAMEVGLVGMYEEMDSSR</sequence>
<dbReference type="EMBL" id="VSRR010005265">
    <property type="protein sequence ID" value="MPC41988.1"/>
    <property type="molecule type" value="Genomic_DNA"/>
</dbReference>
<feature type="compositionally biased region" description="Basic residues" evidence="1">
    <location>
        <begin position="46"/>
        <end position="57"/>
    </location>
</feature>
<feature type="compositionally biased region" description="Basic and acidic residues" evidence="1">
    <location>
        <begin position="58"/>
        <end position="75"/>
    </location>
</feature>
<feature type="region of interest" description="Disordered" evidence="1">
    <location>
        <begin position="1"/>
        <end position="104"/>
    </location>
</feature>
<gene>
    <name evidence="2" type="ORF">E2C01_035600</name>
</gene>
<accession>A0A5B7FA71</accession>
<keyword evidence="3" id="KW-1185">Reference proteome</keyword>
<protein>
    <submittedName>
        <fullName evidence="2">Uncharacterized protein</fullName>
    </submittedName>
</protein>
<proteinExistence type="predicted"/>
<evidence type="ECO:0000313" key="3">
    <source>
        <dbReference type="Proteomes" id="UP000324222"/>
    </source>
</evidence>
<evidence type="ECO:0000256" key="1">
    <source>
        <dbReference type="SAM" id="MobiDB-lite"/>
    </source>
</evidence>
<comment type="caution">
    <text evidence="2">The sequence shown here is derived from an EMBL/GenBank/DDBJ whole genome shotgun (WGS) entry which is preliminary data.</text>
</comment>
<dbReference type="AlphaFoldDB" id="A0A5B7FA71"/>
<evidence type="ECO:0000313" key="2">
    <source>
        <dbReference type="EMBL" id="MPC41988.1"/>
    </source>
</evidence>
<feature type="compositionally biased region" description="Basic and acidic residues" evidence="1">
    <location>
        <begin position="84"/>
        <end position="104"/>
    </location>
</feature>
<reference evidence="2 3" key="1">
    <citation type="submission" date="2019-05" db="EMBL/GenBank/DDBJ databases">
        <title>Another draft genome of Portunus trituberculatus and its Hox gene families provides insights of decapod evolution.</title>
        <authorList>
            <person name="Jeong J.-H."/>
            <person name="Song I."/>
            <person name="Kim S."/>
            <person name="Choi T."/>
            <person name="Kim D."/>
            <person name="Ryu S."/>
            <person name="Kim W."/>
        </authorList>
    </citation>
    <scope>NUCLEOTIDE SEQUENCE [LARGE SCALE GENOMIC DNA]</scope>
    <source>
        <tissue evidence="2">Muscle</tissue>
    </source>
</reference>
<organism evidence="2 3">
    <name type="scientific">Portunus trituberculatus</name>
    <name type="common">Swimming crab</name>
    <name type="synonym">Neptunus trituberculatus</name>
    <dbReference type="NCBI Taxonomy" id="210409"/>
    <lineage>
        <taxon>Eukaryota</taxon>
        <taxon>Metazoa</taxon>
        <taxon>Ecdysozoa</taxon>
        <taxon>Arthropoda</taxon>
        <taxon>Crustacea</taxon>
        <taxon>Multicrustacea</taxon>
        <taxon>Malacostraca</taxon>
        <taxon>Eumalacostraca</taxon>
        <taxon>Eucarida</taxon>
        <taxon>Decapoda</taxon>
        <taxon>Pleocyemata</taxon>
        <taxon>Brachyura</taxon>
        <taxon>Eubrachyura</taxon>
        <taxon>Portunoidea</taxon>
        <taxon>Portunidae</taxon>
        <taxon>Portuninae</taxon>
        <taxon>Portunus</taxon>
    </lineage>
</organism>